<dbReference type="AlphaFoldDB" id="A0A927N443"/>
<proteinExistence type="predicted"/>
<dbReference type="Pfam" id="PF13558">
    <property type="entry name" value="SbcC_Walker_B"/>
    <property type="match status" value="1"/>
</dbReference>
<dbReference type="Pfam" id="PF13555">
    <property type="entry name" value="AAA_29"/>
    <property type="match status" value="1"/>
</dbReference>
<dbReference type="EMBL" id="JADBEM010000001">
    <property type="protein sequence ID" value="MBE1609943.1"/>
    <property type="molecule type" value="Genomic_DNA"/>
</dbReference>
<dbReference type="InterPro" id="IPR027417">
    <property type="entry name" value="P-loop_NTPase"/>
</dbReference>
<reference evidence="3" key="1">
    <citation type="submission" date="2020-10" db="EMBL/GenBank/DDBJ databases">
        <title>Sequencing the genomes of 1000 actinobacteria strains.</title>
        <authorList>
            <person name="Klenk H.-P."/>
        </authorList>
    </citation>
    <scope>NUCLEOTIDE SEQUENCE</scope>
    <source>
        <strain evidence="3">DSM 45354</strain>
    </source>
</reference>
<dbReference type="Gene3D" id="3.40.1140.10">
    <property type="match status" value="1"/>
</dbReference>
<feature type="coiled-coil region" evidence="1">
    <location>
        <begin position="721"/>
        <end position="765"/>
    </location>
</feature>
<evidence type="ECO:0000256" key="1">
    <source>
        <dbReference type="SAM" id="Coils"/>
    </source>
</evidence>
<evidence type="ECO:0000313" key="3">
    <source>
        <dbReference type="EMBL" id="MBE1609943.1"/>
    </source>
</evidence>
<evidence type="ECO:0000256" key="2">
    <source>
        <dbReference type="SAM" id="MobiDB-lite"/>
    </source>
</evidence>
<feature type="coiled-coil region" evidence="1">
    <location>
        <begin position="463"/>
        <end position="490"/>
    </location>
</feature>
<keyword evidence="1" id="KW-0175">Coiled coil</keyword>
<keyword evidence="4" id="KW-1185">Reference proteome</keyword>
<organism evidence="3 4">
    <name type="scientific">Actinopolymorpha pittospori</name>
    <dbReference type="NCBI Taxonomy" id="648752"/>
    <lineage>
        <taxon>Bacteria</taxon>
        <taxon>Bacillati</taxon>
        <taxon>Actinomycetota</taxon>
        <taxon>Actinomycetes</taxon>
        <taxon>Propionibacteriales</taxon>
        <taxon>Actinopolymorphaceae</taxon>
        <taxon>Actinopolymorpha</taxon>
    </lineage>
</organism>
<gene>
    <name evidence="3" type="ORF">HEB94_006791</name>
</gene>
<feature type="region of interest" description="Disordered" evidence="2">
    <location>
        <begin position="1157"/>
        <end position="1180"/>
    </location>
</feature>
<protein>
    <submittedName>
        <fullName evidence="3">Uncharacterized protein YPO0396</fullName>
    </submittedName>
</protein>
<sequence length="1180" mass="130311">MTTIQDNLFDRATVADLVTSGAGRVGDAADPAATQWKMESLQVINWGGFEGHHTLPFHPDATMLSGGSGTGKSTLLDAYTALMMPSSVAFNGASNDAGTGRARNEAGGQRTLLTYLRGKQGVNDDTGGASSDNLLRGKGRATWGAVAGTFVDTRGHAFSALRLYFVPATATHSNDISQRMATLADRLTLSALDPAMATHIVGKPLAAAIKATWPEAKVTKEYSEFSNTLYRKLAIGANGDGLNALDLLARIQAGRSFNSVNGLYRQLVLDTPSTFKDADMALEHFDTIAGDLARMEEAERKHTTLRHLPEVHGRLTAARARIRDLDQFGLTRPGFTKLTAWSLRLECDLIDTAADHARDRHRAAAGDAQTAIDATEALWDELDAAREDFRNSGGNELSGLADRLANYSGQLEQTRGRRDQFAALAAEVSTAFNSRGDFDSIQQAARAFAKGSDGWNETYQEERYEERNKLTEHSKRKKELENDLRTLVDSGTRIRGPLVTLREAVAKRLGMAVTELPYVAELIDIRPGEERWRTAVETVLGGDARRIVIPAHRRREVARALNDLNLGGRVNLIDGTADVPHRFPLDGATGADQAGRILGKLVFADHPYAGWLQAHLADGSLNALCVNHPDELDAGGFRVTATGQTRHGIRSAVGRAHRENTIGFSNEDDIDAIQLELNDLERELSGVMDRIRDLDTAASQHQKRATTYAAIGTYQWEQLDVATLEERIDGLKKRQEELLGSDNRLQGLQKQINDLKELHRLAQLKDAGLHNVAKRAEGVWQKLVERKDETSRILDPHEGDETLALTDEQETYLSGVYAQVTADATDEDPVTQANRFTERLGAVKRVLSDQQRAANLEVSRCEDSLLDTFELYRANWFDANLGDTLDSYPDYLRILQDLEASGLYQNRAEWQRAVAQWAGEDLLPLAQSMSSEIEAIKARIVPINDILQGLEFGARKGRLKLKIDDVNTETVRQFRIRLRKMATLATKSMTFDQMREVFADLTDFMALLRGPKDPKFSSEKSSRDKLLDVRQHVEVYAVEYPVGSDTWAAQELRQLGSASGGESQELIAFIIGSALRFRLGDELRDQPRFAPVFLDEGFVKADSQFAGRAVSAWRGLKFQIIVGAPEDKFTGLERHMDSFVVIQKDEATGYAFIDHITDRQPKPDSSENSSDYALDGGVRV</sequence>
<dbReference type="Proteomes" id="UP000638648">
    <property type="component" value="Unassembled WGS sequence"/>
</dbReference>
<name>A0A927N443_9ACTN</name>
<comment type="caution">
    <text evidence="3">The sequence shown here is derived from an EMBL/GenBank/DDBJ whole genome shotgun (WGS) entry which is preliminary data.</text>
</comment>
<feature type="coiled-coil region" evidence="1">
    <location>
        <begin position="670"/>
        <end position="697"/>
    </location>
</feature>
<dbReference type="RefSeq" id="WP_192753413.1">
    <property type="nucleotide sequence ID" value="NZ_BAABJL010000243.1"/>
</dbReference>
<accession>A0A927N443</accession>
<dbReference type="SUPFAM" id="SSF52540">
    <property type="entry name" value="P-loop containing nucleoside triphosphate hydrolases"/>
    <property type="match status" value="1"/>
</dbReference>
<evidence type="ECO:0000313" key="4">
    <source>
        <dbReference type="Proteomes" id="UP000638648"/>
    </source>
</evidence>